<proteinExistence type="predicted"/>
<keyword evidence="2" id="KW-1185">Reference proteome</keyword>
<dbReference type="OrthoDB" id="5418601at2759"/>
<sequence length="360" mass="41086">MSWKPDQAGSIAQHERYELSKDYEEYKKQVDKMYERFPEVTLSALAEAGRDESNIAVPKQWSHTYKMPVITSALADTPCVDLDSALSSVLNSFIAKELDFGTTYAYLRMYWDDITPVECKLRTREEDRKRRQNAVVDGKIVSGDMPPQRIWGLSEWTNTSMSKTNLGISVWGILHAWVSAEERMYLTTPINARGWPVPLPNDCNINLVCIEMLQHKAEYVWLESSHTASNTEHPAAGCSVFEAARRGRGWARAVTVFETGYFDSDRCWFNRAWTLQEIVEGAITGGDTGDTAMVDEEIRTEFNERLKSLRKIDDGEENDNDEMRYLCVSCRTDPHEGGSKDINGPSRRHRGTIWSMWAKS</sequence>
<dbReference type="InParanoid" id="A0A2H3CWV3"/>
<name>A0A2H3CWV3_ARMGA</name>
<gene>
    <name evidence="1" type="ORF">ARMGADRAFT_1069318</name>
</gene>
<protein>
    <submittedName>
        <fullName evidence="1">Uncharacterized protein</fullName>
    </submittedName>
</protein>
<evidence type="ECO:0000313" key="2">
    <source>
        <dbReference type="Proteomes" id="UP000217790"/>
    </source>
</evidence>
<accession>A0A2H3CWV3</accession>
<dbReference type="Proteomes" id="UP000217790">
    <property type="component" value="Unassembled WGS sequence"/>
</dbReference>
<dbReference type="EMBL" id="KZ293760">
    <property type="protein sequence ID" value="PBK79786.1"/>
    <property type="molecule type" value="Genomic_DNA"/>
</dbReference>
<organism evidence="1 2">
    <name type="scientific">Armillaria gallica</name>
    <name type="common">Bulbous honey fungus</name>
    <name type="synonym">Armillaria bulbosa</name>
    <dbReference type="NCBI Taxonomy" id="47427"/>
    <lineage>
        <taxon>Eukaryota</taxon>
        <taxon>Fungi</taxon>
        <taxon>Dikarya</taxon>
        <taxon>Basidiomycota</taxon>
        <taxon>Agaricomycotina</taxon>
        <taxon>Agaricomycetes</taxon>
        <taxon>Agaricomycetidae</taxon>
        <taxon>Agaricales</taxon>
        <taxon>Marasmiineae</taxon>
        <taxon>Physalacriaceae</taxon>
        <taxon>Armillaria</taxon>
    </lineage>
</organism>
<evidence type="ECO:0000313" key="1">
    <source>
        <dbReference type="EMBL" id="PBK79786.1"/>
    </source>
</evidence>
<dbReference type="AlphaFoldDB" id="A0A2H3CWV3"/>
<reference evidence="2" key="1">
    <citation type="journal article" date="2017" name="Nat. Ecol. Evol.">
        <title>Genome expansion and lineage-specific genetic innovations in the forest pathogenic fungi Armillaria.</title>
        <authorList>
            <person name="Sipos G."/>
            <person name="Prasanna A.N."/>
            <person name="Walter M.C."/>
            <person name="O'Connor E."/>
            <person name="Balint B."/>
            <person name="Krizsan K."/>
            <person name="Kiss B."/>
            <person name="Hess J."/>
            <person name="Varga T."/>
            <person name="Slot J."/>
            <person name="Riley R."/>
            <person name="Boka B."/>
            <person name="Rigling D."/>
            <person name="Barry K."/>
            <person name="Lee J."/>
            <person name="Mihaltcheva S."/>
            <person name="LaButti K."/>
            <person name="Lipzen A."/>
            <person name="Waldron R."/>
            <person name="Moloney N.M."/>
            <person name="Sperisen C."/>
            <person name="Kredics L."/>
            <person name="Vagvoelgyi C."/>
            <person name="Patrignani A."/>
            <person name="Fitzpatrick D."/>
            <person name="Nagy I."/>
            <person name="Doyle S."/>
            <person name="Anderson J.B."/>
            <person name="Grigoriev I.V."/>
            <person name="Gueldener U."/>
            <person name="Muensterkoetter M."/>
            <person name="Nagy L.G."/>
        </authorList>
    </citation>
    <scope>NUCLEOTIDE SEQUENCE [LARGE SCALE GENOMIC DNA]</scope>
    <source>
        <strain evidence="2">Ar21-2</strain>
    </source>
</reference>